<gene>
    <name evidence="2" type="primary">Acey_s0317.g2311</name>
    <name evidence="2" type="ORF">Y032_0317g2311</name>
</gene>
<sequence length="95" mass="10782">MRSYDESSGPVSFRPKQQDNQRSCSLLQAPTSAKSSRGTCRAHRVVFQEKSINRARRRLATANGNYHIATTVRACFHSGLIALEQFAWTRRSRRG</sequence>
<dbReference type="Proteomes" id="UP000024635">
    <property type="component" value="Unassembled WGS sequence"/>
</dbReference>
<dbReference type="EMBL" id="JARK01001653">
    <property type="protein sequence ID" value="EYB84376.1"/>
    <property type="molecule type" value="Genomic_DNA"/>
</dbReference>
<organism evidence="2 3">
    <name type="scientific">Ancylostoma ceylanicum</name>
    <dbReference type="NCBI Taxonomy" id="53326"/>
    <lineage>
        <taxon>Eukaryota</taxon>
        <taxon>Metazoa</taxon>
        <taxon>Ecdysozoa</taxon>
        <taxon>Nematoda</taxon>
        <taxon>Chromadorea</taxon>
        <taxon>Rhabditida</taxon>
        <taxon>Rhabditina</taxon>
        <taxon>Rhabditomorpha</taxon>
        <taxon>Strongyloidea</taxon>
        <taxon>Ancylostomatidae</taxon>
        <taxon>Ancylostomatinae</taxon>
        <taxon>Ancylostoma</taxon>
    </lineage>
</organism>
<proteinExistence type="predicted"/>
<feature type="region of interest" description="Disordered" evidence="1">
    <location>
        <begin position="1"/>
        <end position="39"/>
    </location>
</feature>
<feature type="compositionally biased region" description="Polar residues" evidence="1">
    <location>
        <begin position="18"/>
        <end position="38"/>
    </location>
</feature>
<name>A0A016S1I9_9BILA</name>
<evidence type="ECO:0000256" key="1">
    <source>
        <dbReference type="SAM" id="MobiDB-lite"/>
    </source>
</evidence>
<evidence type="ECO:0000313" key="3">
    <source>
        <dbReference type="Proteomes" id="UP000024635"/>
    </source>
</evidence>
<accession>A0A016S1I9</accession>
<keyword evidence="3" id="KW-1185">Reference proteome</keyword>
<evidence type="ECO:0000313" key="2">
    <source>
        <dbReference type="EMBL" id="EYB84376.1"/>
    </source>
</evidence>
<reference evidence="3" key="1">
    <citation type="journal article" date="2015" name="Nat. Genet.">
        <title>The genome and transcriptome of the zoonotic hookworm Ancylostoma ceylanicum identify infection-specific gene families.</title>
        <authorList>
            <person name="Schwarz E.M."/>
            <person name="Hu Y."/>
            <person name="Antoshechkin I."/>
            <person name="Miller M.M."/>
            <person name="Sternberg P.W."/>
            <person name="Aroian R.V."/>
        </authorList>
    </citation>
    <scope>NUCLEOTIDE SEQUENCE</scope>
    <source>
        <strain evidence="3">HY135</strain>
    </source>
</reference>
<comment type="caution">
    <text evidence="2">The sequence shown here is derived from an EMBL/GenBank/DDBJ whole genome shotgun (WGS) entry which is preliminary data.</text>
</comment>
<protein>
    <submittedName>
        <fullName evidence="2">Uncharacterized protein</fullName>
    </submittedName>
</protein>
<dbReference type="AlphaFoldDB" id="A0A016S1I9"/>